<dbReference type="Gene3D" id="3.30.420.40">
    <property type="match status" value="2"/>
</dbReference>
<protein>
    <submittedName>
        <fullName evidence="3">Glucokinase</fullName>
    </submittedName>
</protein>
<evidence type="ECO:0000256" key="1">
    <source>
        <dbReference type="ARBA" id="ARBA00006479"/>
    </source>
</evidence>
<proteinExistence type="inferred from homology"/>
<dbReference type="EMBL" id="CAADEX010000052">
    <property type="protein sequence ID" value="VFJ55430.1"/>
    <property type="molecule type" value="Genomic_DNA"/>
</dbReference>
<gene>
    <name evidence="3" type="ORF">BECKDK2373B_GA0170837_105215</name>
    <name evidence="2" type="ORF">BECKDK2373C_GA0170839_104810</name>
</gene>
<dbReference type="Pfam" id="PF00480">
    <property type="entry name" value="ROK"/>
    <property type="match status" value="1"/>
</dbReference>
<accession>A0A450SNM2</accession>
<dbReference type="GO" id="GO:0016301">
    <property type="term" value="F:kinase activity"/>
    <property type="evidence" value="ECO:0007669"/>
    <property type="project" value="UniProtKB-KW"/>
</dbReference>
<dbReference type="CDD" id="cd23763">
    <property type="entry name" value="ASKHA_ATPase_ROK"/>
    <property type="match status" value="1"/>
</dbReference>
<dbReference type="InterPro" id="IPR000600">
    <property type="entry name" value="ROK"/>
</dbReference>
<name>A0A450SNM2_9GAMM</name>
<keyword evidence="3" id="KW-0418">Kinase</keyword>
<dbReference type="InterPro" id="IPR043129">
    <property type="entry name" value="ATPase_NBD"/>
</dbReference>
<evidence type="ECO:0000313" key="3">
    <source>
        <dbReference type="EMBL" id="VFJ55430.1"/>
    </source>
</evidence>
<dbReference type="SUPFAM" id="SSF53067">
    <property type="entry name" value="Actin-like ATPase domain"/>
    <property type="match status" value="1"/>
</dbReference>
<dbReference type="PANTHER" id="PTHR18964:SF149">
    <property type="entry name" value="BIFUNCTIONAL UDP-N-ACETYLGLUCOSAMINE 2-EPIMERASE_N-ACETYLMANNOSAMINE KINASE"/>
    <property type="match status" value="1"/>
</dbReference>
<dbReference type="EMBL" id="CAADEY010000048">
    <property type="protein sequence ID" value="VFJ55293.1"/>
    <property type="molecule type" value="Genomic_DNA"/>
</dbReference>
<dbReference type="PANTHER" id="PTHR18964">
    <property type="entry name" value="ROK (REPRESSOR, ORF, KINASE) FAMILY"/>
    <property type="match status" value="1"/>
</dbReference>
<organism evidence="3">
    <name type="scientific">Candidatus Kentrum sp. DK</name>
    <dbReference type="NCBI Taxonomy" id="2126562"/>
    <lineage>
        <taxon>Bacteria</taxon>
        <taxon>Pseudomonadati</taxon>
        <taxon>Pseudomonadota</taxon>
        <taxon>Gammaproteobacteria</taxon>
        <taxon>Candidatus Kentrum</taxon>
    </lineage>
</organism>
<reference evidence="3" key="1">
    <citation type="submission" date="2019-02" db="EMBL/GenBank/DDBJ databases">
        <authorList>
            <person name="Gruber-Vodicka R. H."/>
            <person name="Seah K. B. B."/>
        </authorList>
    </citation>
    <scope>NUCLEOTIDE SEQUENCE</scope>
    <source>
        <strain evidence="2">BECK_DK161</strain>
        <strain evidence="3">BECK_DK47</strain>
    </source>
</reference>
<sequence length="328" mass="34400">MAEKTNQKKYRIGVDLGGTKLLGVVFDESFEPQGRERIKTKAKTGKQSGIDRMVELIRAAMKKAEITPEQLLGIGVGCPGPLEMDTGVVLEMPNLGWKNTPVRRGLEEAFGCPVSVLNDVDAGIYGEWRFGAARDMRCALGVFPGTGIGGGCVYNGEIILGKNGSCMEIGHIPVVENGPLCGCGQQGCLEAVASRLAISAAAAAAAYRGEAPHLLSVAGTDLSNIRSGVLAASIKAGDASVEKITRDAAKRIGWACAGVVNLLAPDVIVLGGGLVEALPKLFQQEIEGAIRNRVMPTYRESFQVALAKLGDDATALGAAAWAEHRENS</sequence>
<evidence type="ECO:0000313" key="2">
    <source>
        <dbReference type="EMBL" id="VFJ55293.1"/>
    </source>
</evidence>
<dbReference type="AlphaFoldDB" id="A0A450SNM2"/>
<comment type="similarity">
    <text evidence="1">Belongs to the ROK (NagC/XylR) family.</text>
</comment>
<keyword evidence="3" id="KW-0808">Transferase</keyword>